<evidence type="ECO:0000313" key="2">
    <source>
        <dbReference type="EMBL" id="KAK2114870.1"/>
    </source>
</evidence>
<organism evidence="2 3">
    <name type="scientific">Saguinus oedipus</name>
    <name type="common">Cotton-top tamarin</name>
    <name type="synonym">Oedipomidas oedipus</name>
    <dbReference type="NCBI Taxonomy" id="9490"/>
    <lineage>
        <taxon>Eukaryota</taxon>
        <taxon>Metazoa</taxon>
        <taxon>Chordata</taxon>
        <taxon>Craniata</taxon>
        <taxon>Vertebrata</taxon>
        <taxon>Euteleostomi</taxon>
        <taxon>Mammalia</taxon>
        <taxon>Eutheria</taxon>
        <taxon>Euarchontoglires</taxon>
        <taxon>Primates</taxon>
        <taxon>Haplorrhini</taxon>
        <taxon>Platyrrhini</taxon>
        <taxon>Cebidae</taxon>
        <taxon>Callitrichinae</taxon>
        <taxon>Saguinus</taxon>
    </lineage>
</organism>
<feature type="non-terminal residue" evidence="2">
    <location>
        <position position="1"/>
    </location>
</feature>
<gene>
    <name evidence="2" type="ORF">P7K49_009136</name>
</gene>
<dbReference type="Proteomes" id="UP001266305">
    <property type="component" value="Unassembled WGS sequence"/>
</dbReference>
<reference evidence="2 3" key="1">
    <citation type="submission" date="2023-05" db="EMBL/GenBank/DDBJ databases">
        <title>B98-5 Cell Line De Novo Hybrid Assembly: An Optical Mapping Approach.</title>
        <authorList>
            <person name="Kananen K."/>
            <person name="Auerbach J.A."/>
            <person name="Kautto E."/>
            <person name="Blachly J.S."/>
        </authorList>
    </citation>
    <scope>NUCLEOTIDE SEQUENCE [LARGE SCALE GENOMIC DNA]</scope>
    <source>
        <strain evidence="2">B95-8</strain>
        <tissue evidence="2">Cell line</tissue>
    </source>
</reference>
<name>A0ABQ9W0K2_SAGOE</name>
<dbReference type="EMBL" id="JASSZA010000004">
    <property type="protein sequence ID" value="KAK2114870.1"/>
    <property type="molecule type" value="Genomic_DNA"/>
</dbReference>
<evidence type="ECO:0000256" key="1">
    <source>
        <dbReference type="SAM" id="MobiDB-lite"/>
    </source>
</evidence>
<feature type="compositionally biased region" description="Basic residues" evidence="1">
    <location>
        <begin position="51"/>
        <end position="60"/>
    </location>
</feature>
<feature type="region of interest" description="Disordered" evidence="1">
    <location>
        <begin position="39"/>
        <end position="60"/>
    </location>
</feature>
<proteinExistence type="predicted"/>
<comment type="caution">
    <text evidence="2">The sequence shown here is derived from an EMBL/GenBank/DDBJ whole genome shotgun (WGS) entry which is preliminary data.</text>
</comment>
<evidence type="ECO:0000313" key="3">
    <source>
        <dbReference type="Proteomes" id="UP001266305"/>
    </source>
</evidence>
<feature type="region of interest" description="Disordered" evidence="1">
    <location>
        <begin position="1"/>
        <end position="24"/>
    </location>
</feature>
<keyword evidence="3" id="KW-1185">Reference proteome</keyword>
<sequence>CSSLSTFQPHRGDIRHQPAGAAGLGSLPRILGWLITSPKRGNLSRTPLARSSKHSKTNPP</sequence>
<accession>A0ABQ9W0K2</accession>
<protein>
    <submittedName>
        <fullName evidence="2">Uncharacterized protein</fullName>
    </submittedName>
</protein>